<reference evidence="3 4" key="1">
    <citation type="submission" date="2024-06" db="EMBL/GenBank/DDBJ databases">
        <authorList>
            <person name="Pan Q."/>
            <person name="Wen M."/>
            <person name="Jouanno E."/>
            <person name="Zahm M."/>
            <person name="Klopp C."/>
            <person name="Cabau C."/>
            <person name="Louis A."/>
            <person name="Berthelot C."/>
            <person name="Parey E."/>
            <person name="Roest Crollius H."/>
            <person name="Montfort J."/>
            <person name="Robinson-Rechavi M."/>
            <person name="Bouchez O."/>
            <person name="Lampietro C."/>
            <person name="Lopez Roques C."/>
            <person name="Donnadieu C."/>
            <person name="Postlethwait J."/>
            <person name="Bobe J."/>
            <person name="Verreycken H."/>
            <person name="Guiguen Y."/>
        </authorList>
    </citation>
    <scope>NUCLEOTIDE SEQUENCE [LARGE SCALE GENOMIC DNA]</scope>
    <source>
        <strain evidence="3">Up_M1</strain>
        <tissue evidence="3">Testis</tissue>
    </source>
</reference>
<feature type="chain" id="PRO_5044798065" evidence="2">
    <location>
        <begin position="18"/>
        <end position="108"/>
    </location>
</feature>
<keyword evidence="1" id="KW-1133">Transmembrane helix</keyword>
<accession>A0ABD0X1J9</accession>
<evidence type="ECO:0000313" key="4">
    <source>
        <dbReference type="Proteomes" id="UP001557470"/>
    </source>
</evidence>
<keyword evidence="4" id="KW-1185">Reference proteome</keyword>
<keyword evidence="1" id="KW-0812">Transmembrane</keyword>
<feature type="signal peptide" evidence="2">
    <location>
        <begin position="1"/>
        <end position="17"/>
    </location>
</feature>
<dbReference type="Proteomes" id="UP001557470">
    <property type="component" value="Unassembled WGS sequence"/>
</dbReference>
<proteinExistence type="predicted"/>
<organism evidence="3 4">
    <name type="scientific">Umbra pygmaea</name>
    <name type="common">Eastern mudminnow</name>
    <dbReference type="NCBI Taxonomy" id="75934"/>
    <lineage>
        <taxon>Eukaryota</taxon>
        <taxon>Metazoa</taxon>
        <taxon>Chordata</taxon>
        <taxon>Craniata</taxon>
        <taxon>Vertebrata</taxon>
        <taxon>Euteleostomi</taxon>
        <taxon>Actinopterygii</taxon>
        <taxon>Neopterygii</taxon>
        <taxon>Teleostei</taxon>
        <taxon>Protacanthopterygii</taxon>
        <taxon>Esociformes</taxon>
        <taxon>Umbridae</taxon>
        <taxon>Umbra</taxon>
    </lineage>
</organism>
<dbReference type="AlphaFoldDB" id="A0ABD0X1J9"/>
<protein>
    <submittedName>
        <fullName evidence="3">Uncharacterized protein</fullName>
    </submittedName>
</protein>
<evidence type="ECO:0000256" key="2">
    <source>
        <dbReference type="SAM" id="SignalP"/>
    </source>
</evidence>
<keyword evidence="2" id="KW-0732">Signal</keyword>
<keyword evidence="1" id="KW-0472">Membrane</keyword>
<comment type="caution">
    <text evidence="3">The sequence shown here is derived from an EMBL/GenBank/DDBJ whole genome shotgun (WGS) entry which is preliminary data.</text>
</comment>
<feature type="transmembrane region" description="Helical" evidence="1">
    <location>
        <begin position="62"/>
        <end position="84"/>
    </location>
</feature>
<evidence type="ECO:0000256" key="1">
    <source>
        <dbReference type="SAM" id="Phobius"/>
    </source>
</evidence>
<sequence length="108" mass="11595">MLRFLFLCLMLTLRGSADTKLPEDTEGSGPDDEDEVPSNIYREVHINPGKTTGDGEDGLSTIIIIAAVSVVALSITGIVAIVLVRRNMHNRQQGVYSVPADQGMKGVV</sequence>
<gene>
    <name evidence="3" type="ORF">UPYG_G00151570</name>
</gene>
<name>A0ABD0X1J9_UMBPY</name>
<evidence type="ECO:0000313" key="3">
    <source>
        <dbReference type="EMBL" id="KAL0984994.1"/>
    </source>
</evidence>
<dbReference type="EMBL" id="JAGEUA010000004">
    <property type="protein sequence ID" value="KAL0984994.1"/>
    <property type="molecule type" value="Genomic_DNA"/>
</dbReference>